<accession>A0A3A9JHY7</accession>
<dbReference type="PANTHER" id="PTHR46401">
    <property type="entry name" value="GLYCOSYLTRANSFERASE WBBK-RELATED"/>
    <property type="match status" value="1"/>
</dbReference>
<dbReference type="Pfam" id="PF00534">
    <property type="entry name" value="Glycos_transf_1"/>
    <property type="match status" value="2"/>
</dbReference>
<gene>
    <name evidence="3" type="ORF">D6Z83_09835</name>
    <name evidence="4" type="ORF">EBE87_12485</name>
</gene>
<evidence type="ECO:0000313" key="3">
    <source>
        <dbReference type="EMBL" id="RKK04353.1"/>
    </source>
</evidence>
<dbReference type="RefSeq" id="WP_120638146.1">
    <property type="nucleotide sequence ID" value="NZ_RAQU01000046.1"/>
</dbReference>
<feature type="domain" description="Glycosyl transferase family 1" evidence="2">
    <location>
        <begin position="223"/>
        <end position="378"/>
    </location>
</feature>
<keyword evidence="1 3" id="KW-0808">Transferase</keyword>
<dbReference type="EMBL" id="RFLX01000008">
    <property type="protein sequence ID" value="RMI24506.1"/>
    <property type="molecule type" value="Genomic_DNA"/>
</dbReference>
<dbReference type="InParanoid" id="A0A3A9JHY7"/>
<dbReference type="Gene3D" id="3.40.50.2000">
    <property type="entry name" value="Glycogen Phosphorylase B"/>
    <property type="match status" value="3"/>
</dbReference>
<dbReference type="Proteomes" id="UP000278036">
    <property type="component" value="Unassembled WGS sequence"/>
</dbReference>
<evidence type="ECO:0000256" key="1">
    <source>
        <dbReference type="ARBA" id="ARBA00022679"/>
    </source>
</evidence>
<organism evidence="3 6">
    <name type="scientific">Teichococcus wenyumeiae</name>
    <dbReference type="NCBI Taxonomy" id="2478470"/>
    <lineage>
        <taxon>Bacteria</taxon>
        <taxon>Pseudomonadati</taxon>
        <taxon>Pseudomonadota</taxon>
        <taxon>Alphaproteobacteria</taxon>
        <taxon>Acetobacterales</taxon>
        <taxon>Roseomonadaceae</taxon>
        <taxon>Roseomonas</taxon>
    </lineage>
</organism>
<dbReference type="CDD" id="cd03809">
    <property type="entry name" value="GT4_MtfB-like"/>
    <property type="match status" value="2"/>
</dbReference>
<reference evidence="3 6" key="1">
    <citation type="submission" date="2018-09" db="EMBL/GenBank/DDBJ databases">
        <title>Roseomonas sp. nov., isolated from feces of Tibetan antelopes in the Qinghai-Tibet plateau, China.</title>
        <authorList>
            <person name="Tian Z."/>
        </authorList>
    </citation>
    <scope>NUCLEOTIDE SEQUENCE [LARGE SCALE GENOMIC DNA]</scope>
    <source>
        <strain evidence="4 5">Z23</strain>
        <strain evidence="3 6">Z24</strain>
    </source>
</reference>
<dbReference type="GO" id="GO:0009103">
    <property type="term" value="P:lipopolysaccharide biosynthetic process"/>
    <property type="evidence" value="ECO:0007669"/>
    <property type="project" value="TreeGrafter"/>
</dbReference>
<dbReference type="Proteomes" id="UP000274097">
    <property type="component" value="Unassembled WGS sequence"/>
</dbReference>
<dbReference type="InterPro" id="IPR001296">
    <property type="entry name" value="Glyco_trans_1"/>
</dbReference>
<dbReference type="PANTHER" id="PTHR46401:SF2">
    <property type="entry name" value="GLYCOSYLTRANSFERASE WBBK-RELATED"/>
    <property type="match status" value="1"/>
</dbReference>
<evidence type="ECO:0000313" key="6">
    <source>
        <dbReference type="Proteomes" id="UP000278036"/>
    </source>
</evidence>
<dbReference type="AlphaFoldDB" id="A0A3A9JHY7"/>
<evidence type="ECO:0000313" key="4">
    <source>
        <dbReference type="EMBL" id="RMI24506.1"/>
    </source>
</evidence>
<dbReference type="GO" id="GO:0016757">
    <property type="term" value="F:glycosyltransferase activity"/>
    <property type="evidence" value="ECO:0007669"/>
    <property type="project" value="InterPro"/>
</dbReference>
<evidence type="ECO:0000313" key="5">
    <source>
        <dbReference type="Proteomes" id="UP000274097"/>
    </source>
</evidence>
<keyword evidence="5" id="KW-1185">Reference proteome</keyword>
<dbReference type="SUPFAM" id="SSF53756">
    <property type="entry name" value="UDP-Glycosyltransferase/glycogen phosphorylase"/>
    <property type="match status" value="2"/>
</dbReference>
<feature type="domain" description="Glycosyl transferase family 1" evidence="2">
    <location>
        <begin position="661"/>
        <end position="808"/>
    </location>
</feature>
<comment type="caution">
    <text evidence="3">The sequence shown here is derived from an EMBL/GenBank/DDBJ whole genome shotgun (WGS) entry which is preliminary data.</text>
</comment>
<dbReference type="OrthoDB" id="186663at2"/>
<proteinExistence type="predicted"/>
<name>A0A3A9JHY7_9PROT</name>
<protein>
    <submittedName>
        <fullName evidence="3 4">Glycosyltransferase</fullName>
    </submittedName>
</protein>
<sequence length="842" mass="92903">MRIAIDMQGALTVGSRPRGIGRYTTQLVNAMVDLRGDRDLRLLLNSNHAAAAQEVAEEYGKSLPKGAVSHYQVPRTESYDQPPSAPKRKLGDAIVRCHVAGLTPDVLLATSLFELGPGDFSPADLSSYPARLTCAVVYDLIPLVFPDLYLSSPLTSGTYRATAASLSKVDLLLAISESARQDAIRLLGVDPDRIVNISGAADDRFRPLQITDARRNALQQQAGVTRPFIMYVSGADQRKNLKGAVTLFASLPTELRRSYQLLLVTMLSAEDIAEFKAYAASLGVEPDGIVIVGGINDDLLVELLNTCTLFIFPSLYEGFGLPILEAMQCGTPVLAADNSSVPEIVDREDLRFDPNNIEAAAVKLERLLRDEALRRDVSAWGIERAKQFTWQNSARRALDAIDEHLARHNAPHILPCQMLDLDAARVELAEILATEPEMDDQIGDVVDNLLFSVPQFQEAASRRLLIDTTITQQIDAWTGIQRVVRQVTAAFYEKPPSPDIVPVAVRLEPTAIHSVPDFTGTTLGRPPVGRPYPIELRARDDLFMLDSNWEAYVHFEPLFQGVERKGGRIITCIYDLIPELYPQVCSDGMPAAHTRWLEAAVWRSHGLICISRAVADELITYIQSRRLPHRPGLHIGWFHCGSDILRGSANRAPQEPVLRAFNSPHPVFVSVGTIEPRKDQALALKAFELLWSRGVDVSLCLIGKHGWKVEEFADRLRSHKEFGKRLHWFFDAKDVDVVHAYNHAEAVLCTSMAEGFGLPIAEAARMGKPVICSDIPVFREVGGKGAVYFPVGDAAALASTVEDWMAGKLKADPALVSRNSWADAAKRIGQVLYHGDWYQILD</sequence>
<dbReference type="EMBL" id="RAQU01000046">
    <property type="protein sequence ID" value="RKK04353.1"/>
    <property type="molecule type" value="Genomic_DNA"/>
</dbReference>
<evidence type="ECO:0000259" key="2">
    <source>
        <dbReference type="Pfam" id="PF00534"/>
    </source>
</evidence>